<keyword evidence="1" id="KW-0521">NADP</keyword>
<reference evidence="5 6" key="1">
    <citation type="submission" date="2016-10" db="EMBL/GenBank/DDBJ databases">
        <authorList>
            <person name="de Groot N.N."/>
        </authorList>
    </citation>
    <scope>NUCLEOTIDE SEQUENCE [LARGE SCALE GENOMIC DNA]</scope>
    <source>
        <strain evidence="5 6">CGMCC 1.5058</strain>
    </source>
</reference>
<organism evidence="5 6">
    <name type="scientific">Proteiniclasticum ruminis</name>
    <dbReference type="NCBI Taxonomy" id="398199"/>
    <lineage>
        <taxon>Bacteria</taxon>
        <taxon>Bacillati</taxon>
        <taxon>Bacillota</taxon>
        <taxon>Clostridia</taxon>
        <taxon>Eubacteriales</taxon>
        <taxon>Clostridiaceae</taxon>
        <taxon>Proteiniclasticum</taxon>
    </lineage>
</organism>
<evidence type="ECO:0000256" key="2">
    <source>
        <dbReference type="ARBA" id="ARBA00023002"/>
    </source>
</evidence>
<evidence type="ECO:0000313" key="6">
    <source>
        <dbReference type="Proteomes" id="UP000183255"/>
    </source>
</evidence>
<accession>A0A1G8QEB8</accession>
<feature type="domain" description="2,4-diaminopentanoate dehydrogenase C-terminal" evidence="4">
    <location>
        <begin position="139"/>
        <end position="341"/>
    </location>
</feature>
<dbReference type="GO" id="GO:0008839">
    <property type="term" value="F:4-hydroxy-tetrahydrodipicolinate reductase"/>
    <property type="evidence" value="ECO:0007669"/>
    <property type="project" value="InterPro"/>
</dbReference>
<dbReference type="Pfam" id="PF19328">
    <property type="entry name" value="DAP_DH_C"/>
    <property type="match status" value="1"/>
</dbReference>
<dbReference type="Gene3D" id="3.40.50.720">
    <property type="entry name" value="NAD(P)-binding Rossmann-like Domain"/>
    <property type="match status" value="1"/>
</dbReference>
<dbReference type="InterPro" id="IPR045760">
    <property type="entry name" value="DAP_DH_C"/>
</dbReference>
<dbReference type="GO" id="GO:0009089">
    <property type="term" value="P:lysine biosynthetic process via diaminopimelate"/>
    <property type="evidence" value="ECO:0007669"/>
    <property type="project" value="InterPro"/>
</dbReference>
<name>A0A1G8QEB8_9CLOT</name>
<dbReference type="SUPFAM" id="SSF51735">
    <property type="entry name" value="NAD(P)-binding Rossmann-fold domains"/>
    <property type="match status" value="1"/>
</dbReference>
<keyword evidence="2" id="KW-0560">Oxidoreductase</keyword>
<gene>
    <name evidence="5" type="ORF">SAMN05421804_106122</name>
</gene>
<sequence>MNKIRVVQWGLGNMGRGMVDMLFAKEGIEVVGAIEKRVEDTVDLGSFLGKEELGIPVMNDPDALLDLVKPDLCILAIHSFVRGVVEEIRLLTKKNIQVVTIAEEMAFPFVTEPELSKEIDEMAKEAGVTVLGTGVNPGFVLDTLILQLSLGVRRVDHIYARRVNDLSPFGKTVMEEQGVGLSKEAFLKGVEDGSVYGHVGFLQSIPMIAKSIGLTYDEIVQSREPIMTTVDRKTKDVFVKAGMVAGCNHTAVALKDGKPVITLEHPQQVRPDLEQIETGDYIEIHGDPDVSMVIKPEVPGGIGTIAAAVNVIPHVLNARSGLLTMADLPVTHAIMDDFTNHLR</sequence>
<proteinExistence type="predicted"/>
<dbReference type="NCBIfam" id="NF040740">
    <property type="entry name" value="ornith_Ord"/>
    <property type="match status" value="1"/>
</dbReference>
<dbReference type="RefSeq" id="WP_031576713.1">
    <property type="nucleotide sequence ID" value="NZ_FNDZ01000006.1"/>
</dbReference>
<dbReference type="Proteomes" id="UP000183255">
    <property type="component" value="Unassembled WGS sequence"/>
</dbReference>
<feature type="domain" description="Dihydrodipicolinate reductase N-terminal" evidence="3">
    <location>
        <begin position="5"/>
        <end position="72"/>
    </location>
</feature>
<protein>
    <submittedName>
        <fullName evidence="5">4-hydroxy-tetrahydrodipicolinate reductase</fullName>
    </submittedName>
</protein>
<evidence type="ECO:0000313" key="5">
    <source>
        <dbReference type="EMBL" id="SDJ03134.1"/>
    </source>
</evidence>
<dbReference type="AlphaFoldDB" id="A0A1G8QEB8"/>
<dbReference type="EMBL" id="FNDZ01000006">
    <property type="protein sequence ID" value="SDJ03134.1"/>
    <property type="molecule type" value="Genomic_DNA"/>
</dbReference>
<evidence type="ECO:0000259" key="4">
    <source>
        <dbReference type="Pfam" id="PF19328"/>
    </source>
</evidence>
<evidence type="ECO:0000259" key="3">
    <source>
        <dbReference type="Pfam" id="PF01113"/>
    </source>
</evidence>
<dbReference type="Pfam" id="PF01113">
    <property type="entry name" value="DapB_N"/>
    <property type="match status" value="1"/>
</dbReference>
<dbReference type="CDD" id="cd24146">
    <property type="entry name" value="nat-AmDH_N_like"/>
    <property type="match status" value="1"/>
</dbReference>
<dbReference type="InterPro" id="IPR000846">
    <property type="entry name" value="DapB_N"/>
</dbReference>
<dbReference type="InterPro" id="IPR036291">
    <property type="entry name" value="NAD(P)-bd_dom_sf"/>
</dbReference>
<evidence type="ECO:0000256" key="1">
    <source>
        <dbReference type="ARBA" id="ARBA00022857"/>
    </source>
</evidence>